<keyword evidence="1" id="KW-0677">Repeat</keyword>
<dbReference type="SMART" id="SM00060">
    <property type="entry name" value="FN3"/>
    <property type="match status" value="1"/>
</dbReference>
<dbReference type="PANTHER" id="PTHR46708">
    <property type="entry name" value="TENASCIN"/>
    <property type="match status" value="1"/>
</dbReference>
<dbReference type="Gene3D" id="2.60.120.200">
    <property type="match status" value="1"/>
</dbReference>
<reference evidence="3 4" key="2">
    <citation type="journal article" date="2015" name="Stand. Genomic Sci.">
        <title>High quality draft genomic sequence of Flavobacterium enshiense DK69(T) and comparison among Flavobacterium genomes.</title>
        <authorList>
            <person name="Zeng Z."/>
            <person name="Chen C."/>
            <person name="Du H."/>
            <person name="Wang G."/>
            <person name="Li M."/>
        </authorList>
    </citation>
    <scope>NUCLEOTIDE SEQUENCE [LARGE SCALE GENOMIC DNA]</scope>
    <source>
        <strain evidence="3 4">DK69</strain>
    </source>
</reference>
<sequence length="396" mass="41182">MTAAGDYGTLYQLRVSTTSQTDRASFTTFKQWTEPELETAMQAGGSTAYNVYGEVVQSLTAYAGQSIYIAFVKVHSQTGDSSPNPYWGDRWVLDDVNVIQQCTDPSTLTATQITPTSAQLGWTNTGPATSWDIEWMLSADAPTGVPDITGATNPYVLSGLTPATNYKYYVRSVCSTGATSNWIGPLAFKTIPFGQTCAAPIAITALPFTESSNTNLFGNVVSGTPGASCGIAGNYLNGNDVFYAFTPSFTGVVDITMTTTGANSGLFVYGSCANVGSICLAGVANTAATPRNIPFLSVTAGTTYYIVISTSGTPLTIPYTLTIQQVGCPPPNNLGASGISQSGATLNWGNPGGATAWQYVFQPQGGGLPPGAGSPVTTTSATVTGLSANTSYEFYV</sequence>
<reference evidence="4" key="1">
    <citation type="submission" date="2013-09" db="EMBL/GenBank/DDBJ databases">
        <authorList>
            <person name="Zeng Z."/>
            <person name="Chen C."/>
        </authorList>
    </citation>
    <scope>NUCLEOTIDE SEQUENCE [LARGE SCALE GENOMIC DNA]</scope>
    <source>
        <strain evidence="4">DK69</strain>
    </source>
</reference>
<dbReference type="STRING" id="1107311.Q767_15910"/>
<dbReference type="EMBL" id="JRLZ01000044">
    <property type="protein sequence ID" value="KGO91620.1"/>
    <property type="molecule type" value="Genomic_DNA"/>
</dbReference>
<dbReference type="PANTHER" id="PTHR46708:SF2">
    <property type="entry name" value="FIBRONECTIN TYPE-III DOMAIN-CONTAINING PROTEIN"/>
    <property type="match status" value="1"/>
</dbReference>
<feature type="domain" description="Fibronectin type-III" evidence="2">
    <location>
        <begin position="330"/>
        <end position="396"/>
    </location>
</feature>
<dbReference type="eggNOG" id="COG3291">
    <property type="taxonomic scope" value="Bacteria"/>
</dbReference>
<name>A0A0A2MTR8_9FLAO</name>
<proteinExistence type="predicted"/>
<dbReference type="InterPro" id="IPR050991">
    <property type="entry name" value="ECM_Regulatory_Proteins"/>
</dbReference>
<evidence type="ECO:0000313" key="4">
    <source>
        <dbReference type="Proteomes" id="UP000030149"/>
    </source>
</evidence>
<dbReference type="InterPro" id="IPR013783">
    <property type="entry name" value="Ig-like_fold"/>
</dbReference>
<organism evidence="3 4">
    <name type="scientific">Flavobacterium enshiense DK69</name>
    <dbReference type="NCBI Taxonomy" id="1107311"/>
    <lineage>
        <taxon>Bacteria</taxon>
        <taxon>Pseudomonadati</taxon>
        <taxon>Bacteroidota</taxon>
        <taxon>Flavobacteriia</taxon>
        <taxon>Flavobacteriales</taxon>
        <taxon>Flavobacteriaceae</taxon>
        <taxon>Flavobacterium</taxon>
    </lineage>
</organism>
<dbReference type="PROSITE" id="PS50853">
    <property type="entry name" value="FN3"/>
    <property type="match status" value="2"/>
</dbReference>
<dbReference type="Gene3D" id="2.60.40.10">
    <property type="entry name" value="Immunoglobulins"/>
    <property type="match status" value="2"/>
</dbReference>
<dbReference type="AlphaFoldDB" id="A0A0A2MTR8"/>
<feature type="non-terminal residue" evidence="3">
    <location>
        <position position="396"/>
    </location>
</feature>
<dbReference type="Proteomes" id="UP000030149">
    <property type="component" value="Unassembled WGS sequence"/>
</dbReference>
<dbReference type="InterPro" id="IPR003961">
    <property type="entry name" value="FN3_dom"/>
</dbReference>
<comment type="caution">
    <text evidence="3">The sequence shown here is derived from an EMBL/GenBank/DDBJ whole genome shotgun (WGS) entry which is preliminary data.</text>
</comment>
<protein>
    <recommendedName>
        <fullName evidence="2">Fibronectin type-III domain-containing protein</fullName>
    </recommendedName>
</protein>
<keyword evidence="4" id="KW-1185">Reference proteome</keyword>
<accession>A0A0A2MTR8</accession>
<dbReference type="PATRIC" id="fig|1107311.5.peg.2558"/>
<dbReference type="SUPFAM" id="SSF49265">
    <property type="entry name" value="Fibronectin type III"/>
    <property type="match status" value="2"/>
</dbReference>
<gene>
    <name evidence="3" type="ORF">Q767_15910</name>
</gene>
<evidence type="ECO:0000259" key="2">
    <source>
        <dbReference type="PROSITE" id="PS50853"/>
    </source>
</evidence>
<dbReference type="Pfam" id="PF00041">
    <property type="entry name" value="fn3"/>
    <property type="match status" value="2"/>
</dbReference>
<dbReference type="CDD" id="cd00063">
    <property type="entry name" value="FN3"/>
    <property type="match status" value="2"/>
</dbReference>
<dbReference type="InterPro" id="IPR036116">
    <property type="entry name" value="FN3_sf"/>
</dbReference>
<evidence type="ECO:0000256" key="1">
    <source>
        <dbReference type="ARBA" id="ARBA00022737"/>
    </source>
</evidence>
<evidence type="ECO:0000313" key="3">
    <source>
        <dbReference type="EMBL" id="KGO91620.1"/>
    </source>
</evidence>
<feature type="domain" description="Fibronectin type-III" evidence="2">
    <location>
        <begin position="104"/>
        <end position="193"/>
    </location>
</feature>